<protein>
    <recommendedName>
        <fullName evidence="3">Restriction endonuclease</fullName>
    </recommendedName>
</protein>
<accession>A0ABD3FI00</accession>
<evidence type="ECO:0000313" key="1">
    <source>
        <dbReference type="EMBL" id="KAL3665170.1"/>
    </source>
</evidence>
<organism evidence="1 2">
    <name type="scientific">Phytophthora oleae</name>
    <dbReference type="NCBI Taxonomy" id="2107226"/>
    <lineage>
        <taxon>Eukaryota</taxon>
        <taxon>Sar</taxon>
        <taxon>Stramenopiles</taxon>
        <taxon>Oomycota</taxon>
        <taxon>Peronosporomycetes</taxon>
        <taxon>Peronosporales</taxon>
        <taxon>Peronosporaceae</taxon>
        <taxon>Phytophthora</taxon>
    </lineage>
</organism>
<evidence type="ECO:0000313" key="2">
    <source>
        <dbReference type="Proteomes" id="UP001632037"/>
    </source>
</evidence>
<keyword evidence="2" id="KW-1185">Reference proteome</keyword>
<evidence type="ECO:0008006" key="3">
    <source>
        <dbReference type="Google" id="ProtNLM"/>
    </source>
</evidence>
<sequence>MLAKRKISHSQVGTSDWGDITNELNSAVLAIDKIHVPAGGRASIDPFDWTRIVRAGDEVTLSEEQQWKLYLEYVQRNIGAVLTKKKLCVLGVDKKSLLLNVNVPGRKGRDIEFSGTTDLLILGDIVKKDPSSVPLLPGVQMLIEVKEEVKPRSNFQALSELVALDLRTKNPVMALLTDFNESWVFYWVAEKKNESVVIHRAFIDNPSEGFQVIRMILDKSSAGIDAPQIELSYFEHPVNGDFPRSRR</sequence>
<proteinExistence type="predicted"/>
<gene>
    <name evidence="1" type="ORF">V7S43_009799</name>
</gene>
<dbReference type="Proteomes" id="UP001632037">
    <property type="component" value="Unassembled WGS sequence"/>
</dbReference>
<comment type="caution">
    <text evidence="1">The sequence shown here is derived from an EMBL/GenBank/DDBJ whole genome shotgun (WGS) entry which is preliminary data.</text>
</comment>
<name>A0ABD3FI00_9STRA</name>
<dbReference type="EMBL" id="JBIMZQ010000021">
    <property type="protein sequence ID" value="KAL3665170.1"/>
    <property type="molecule type" value="Genomic_DNA"/>
</dbReference>
<dbReference type="AlphaFoldDB" id="A0ABD3FI00"/>
<reference evidence="1 2" key="1">
    <citation type="submission" date="2024-09" db="EMBL/GenBank/DDBJ databases">
        <title>Genome sequencing and assembly of Phytophthora oleae, isolate VK10A, causative agent of rot of olive drupes.</title>
        <authorList>
            <person name="Conti Taguali S."/>
            <person name="Riolo M."/>
            <person name="La Spada F."/>
            <person name="Cacciola S.O."/>
            <person name="Dionisio G."/>
        </authorList>
    </citation>
    <scope>NUCLEOTIDE SEQUENCE [LARGE SCALE GENOMIC DNA]</scope>
    <source>
        <strain evidence="1 2">VK10A</strain>
    </source>
</reference>